<sequence>MPYLRVRIATENPSKHAAQEVATVLTQLAVSDLGKSASAAAVDVQFTNPANWFIGAQQLAANQSSFVVEINITAATNTRDAKAKFVRDVFAAMAAQFPHVAKTSYVLLRDVTSEAWGYGGKTQEFRYITGVTD</sequence>
<dbReference type="SUPFAM" id="SSF55331">
    <property type="entry name" value="Tautomerase/MIF"/>
    <property type="match status" value="1"/>
</dbReference>
<dbReference type="PANTHER" id="PTHR35530">
    <property type="entry name" value="TAUTOMERASE-RELATED"/>
    <property type="match status" value="1"/>
</dbReference>
<proteinExistence type="predicted"/>
<dbReference type="Proteomes" id="UP000051679">
    <property type="component" value="Unassembled WGS sequence"/>
</dbReference>
<evidence type="ECO:0000313" key="2">
    <source>
        <dbReference type="Proteomes" id="UP000051679"/>
    </source>
</evidence>
<dbReference type="STRING" id="1291052.FC18_GL000666"/>
<dbReference type="PANTHER" id="PTHR35530:SF2">
    <property type="entry name" value="BSL4019 PROTEIN"/>
    <property type="match status" value="1"/>
</dbReference>
<keyword evidence="2" id="KW-1185">Reference proteome</keyword>
<reference evidence="1 2" key="1">
    <citation type="journal article" date="2015" name="Genome Announc.">
        <title>Expanding the biotechnology potential of lactobacilli through comparative genomics of 213 strains and associated genera.</title>
        <authorList>
            <person name="Sun Z."/>
            <person name="Harris H.M."/>
            <person name="McCann A."/>
            <person name="Guo C."/>
            <person name="Argimon S."/>
            <person name="Zhang W."/>
            <person name="Yang X."/>
            <person name="Jeffery I.B."/>
            <person name="Cooney J.C."/>
            <person name="Kagawa T.F."/>
            <person name="Liu W."/>
            <person name="Song Y."/>
            <person name="Salvetti E."/>
            <person name="Wrobel A."/>
            <person name="Rasinkangas P."/>
            <person name="Parkhill J."/>
            <person name="Rea M.C."/>
            <person name="O'Sullivan O."/>
            <person name="Ritari J."/>
            <person name="Douillard F.P."/>
            <person name="Paul Ross R."/>
            <person name="Yang R."/>
            <person name="Briner A.E."/>
            <person name="Felis G.E."/>
            <person name="de Vos W.M."/>
            <person name="Barrangou R."/>
            <person name="Klaenhammer T.R."/>
            <person name="Caufield P.W."/>
            <person name="Cui Y."/>
            <person name="Zhang H."/>
            <person name="O'Toole P.W."/>
        </authorList>
    </citation>
    <scope>NUCLEOTIDE SEQUENCE [LARGE SCALE GENOMIC DNA]</scope>
    <source>
        <strain evidence="1 2">DSM 20505</strain>
    </source>
</reference>
<dbReference type="RefSeq" id="WP_054677665.1">
    <property type="nucleotide sequence ID" value="NZ_AYYO01000009.1"/>
</dbReference>
<dbReference type="AlphaFoldDB" id="A0A0R1ZM54"/>
<organism evidence="1 2">
    <name type="scientific">Lacticaseibacillus sharpeae JCM 1186 = DSM 20505</name>
    <dbReference type="NCBI Taxonomy" id="1291052"/>
    <lineage>
        <taxon>Bacteria</taxon>
        <taxon>Bacillati</taxon>
        <taxon>Bacillota</taxon>
        <taxon>Bacilli</taxon>
        <taxon>Lactobacillales</taxon>
        <taxon>Lactobacillaceae</taxon>
        <taxon>Lacticaseibacillus</taxon>
    </lineage>
</organism>
<evidence type="ECO:0000313" key="1">
    <source>
        <dbReference type="EMBL" id="KRM56136.1"/>
    </source>
</evidence>
<protein>
    <submittedName>
        <fullName evidence="1">Uncharacterized protein</fullName>
    </submittedName>
</protein>
<dbReference type="Gene3D" id="3.30.429.10">
    <property type="entry name" value="Macrophage Migration Inhibitory Factor"/>
    <property type="match status" value="2"/>
</dbReference>
<comment type="caution">
    <text evidence="1">The sequence shown here is derived from an EMBL/GenBank/DDBJ whole genome shotgun (WGS) entry which is preliminary data.</text>
</comment>
<name>A0A0R1ZM54_9LACO</name>
<dbReference type="OrthoDB" id="9803586at2"/>
<gene>
    <name evidence="1" type="ORF">FC18_GL000666</name>
</gene>
<dbReference type="InterPro" id="IPR014347">
    <property type="entry name" value="Tautomerase/MIF_sf"/>
</dbReference>
<dbReference type="EMBL" id="AYYO01000009">
    <property type="protein sequence ID" value="KRM56136.1"/>
    <property type="molecule type" value="Genomic_DNA"/>
</dbReference>
<dbReference type="PATRIC" id="fig|1291052.5.peg.681"/>
<accession>A0A0R1ZM54</accession>